<evidence type="ECO:0000313" key="2">
    <source>
        <dbReference type="EMBL" id="OGK55028.1"/>
    </source>
</evidence>
<name>A0A1F7JHE3_9BACT</name>
<dbReference type="Proteomes" id="UP000177418">
    <property type="component" value="Unassembled WGS sequence"/>
</dbReference>
<reference evidence="2 3" key="1">
    <citation type="journal article" date="2016" name="Nat. Commun.">
        <title>Thousands of microbial genomes shed light on interconnected biogeochemical processes in an aquifer system.</title>
        <authorList>
            <person name="Anantharaman K."/>
            <person name="Brown C.T."/>
            <person name="Hug L.A."/>
            <person name="Sharon I."/>
            <person name="Castelle C.J."/>
            <person name="Probst A.J."/>
            <person name="Thomas B.C."/>
            <person name="Singh A."/>
            <person name="Wilkins M.J."/>
            <person name="Karaoz U."/>
            <person name="Brodie E.L."/>
            <person name="Williams K.H."/>
            <person name="Hubbard S.S."/>
            <person name="Banfield J.F."/>
        </authorList>
    </citation>
    <scope>NUCLEOTIDE SEQUENCE [LARGE SCALE GENOMIC DNA]</scope>
</reference>
<proteinExistence type="predicted"/>
<evidence type="ECO:0000313" key="3">
    <source>
        <dbReference type="Proteomes" id="UP000177418"/>
    </source>
</evidence>
<dbReference type="AlphaFoldDB" id="A0A1F7JHE3"/>
<organism evidence="2 3">
    <name type="scientific">Candidatus Roizmanbacteria bacterium RIFCSPLOWO2_02_FULL_36_11</name>
    <dbReference type="NCBI Taxonomy" id="1802071"/>
    <lineage>
        <taxon>Bacteria</taxon>
        <taxon>Candidatus Roizmaniibacteriota</taxon>
    </lineage>
</organism>
<evidence type="ECO:0000256" key="1">
    <source>
        <dbReference type="SAM" id="Phobius"/>
    </source>
</evidence>
<dbReference type="EMBL" id="MGAV01000012">
    <property type="protein sequence ID" value="OGK55028.1"/>
    <property type="molecule type" value="Genomic_DNA"/>
</dbReference>
<gene>
    <name evidence="2" type="ORF">A3H78_00955</name>
</gene>
<accession>A0A1F7JHE3</accession>
<comment type="caution">
    <text evidence="2">The sequence shown here is derived from an EMBL/GenBank/DDBJ whole genome shotgun (WGS) entry which is preliminary data.</text>
</comment>
<sequence length="283" mass="33079">MKKLNGHDKWPIWLRIIIAFVLVFILIIIGVFLMIRQLSQIENLPNSYKEKVMEEVVSNYKQIPGVQEKLKRQGIEIPAIGKEERKNQLQEWVQKIEKFYLSMGRYPTREEVEAWEQWNRPDYKTCEIAGKSQAVLYTPLTLFFGPKESPAPFYIYRTETKRYEEKMISYGEHIIDCLTEDNTKAELETMREKIKQFQVSKGRLPSYNEVKKLGSGIDKFSIDTCRSKDGKNQLTLSMTIGGYSDPQYGMNTPSKLILYRTFTDNIEERELSLTPGWFTADCP</sequence>
<keyword evidence="1" id="KW-1133">Transmembrane helix</keyword>
<keyword evidence="1" id="KW-0472">Membrane</keyword>
<protein>
    <submittedName>
        <fullName evidence="2">Uncharacterized protein</fullName>
    </submittedName>
</protein>
<keyword evidence="1" id="KW-0812">Transmembrane</keyword>
<feature type="transmembrane region" description="Helical" evidence="1">
    <location>
        <begin position="12"/>
        <end position="35"/>
    </location>
</feature>